<proteinExistence type="predicted"/>
<keyword evidence="4" id="KW-1185">Reference proteome</keyword>
<evidence type="ECO:0000313" key="3">
    <source>
        <dbReference type="EMBL" id="GGP89811.1"/>
    </source>
</evidence>
<feature type="transmembrane region" description="Helical" evidence="1">
    <location>
        <begin position="174"/>
        <end position="194"/>
    </location>
</feature>
<comment type="caution">
    <text evidence="3">The sequence shown here is derived from an EMBL/GenBank/DDBJ whole genome shotgun (WGS) entry which is preliminary data.</text>
</comment>
<keyword evidence="1" id="KW-0812">Transmembrane</keyword>
<dbReference type="InterPro" id="IPR019692">
    <property type="entry name" value="CFP-6_PH"/>
</dbReference>
<dbReference type="AlphaFoldDB" id="A0A918AY02"/>
<dbReference type="EMBL" id="BMSV01000001">
    <property type="protein sequence ID" value="GGP89811.1"/>
    <property type="molecule type" value="Genomic_DNA"/>
</dbReference>
<evidence type="ECO:0000256" key="1">
    <source>
        <dbReference type="SAM" id="Phobius"/>
    </source>
</evidence>
<reference evidence="3" key="1">
    <citation type="journal article" date="2014" name="Int. J. Syst. Evol. Microbiol.">
        <title>Complete genome sequence of Corynebacterium casei LMG S-19264T (=DSM 44701T), isolated from a smear-ripened cheese.</title>
        <authorList>
            <consortium name="US DOE Joint Genome Institute (JGI-PGF)"/>
            <person name="Walter F."/>
            <person name="Albersmeier A."/>
            <person name="Kalinowski J."/>
            <person name="Ruckert C."/>
        </authorList>
    </citation>
    <scope>NUCLEOTIDE SEQUENCE</scope>
    <source>
        <strain evidence="3">JCM 4335</strain>
    </source>
</reference>
<keyword evidence="1" id="KW-1133">Transmembrane helix</keyword>
<feature type="transmembrane region" description="Helical" evidence="1">
    <location>
        <begin position="26"/>
        <end position="44"/>
    </location>
</feature>
<keyword evidence="1" id="KW-0472">Membrane</keyword>
<name>A0A918AY02_9ACTN</name>
<feature type="domain" description="Low molecular weight protein antigen 6 PH" evidence="2">
    <location>
        <begin position="75"/>
        <end position="125"/>
    </location>
</feature>
<evidence type="ECO:0000313" key="4">
    <source>
        <dbReference type="Proteomes" id="UP000654123"/>
    </source>
</evidence>
<protein>
    <submittedName>
        <fullName evidence="3">Membrane protein</fullName>
    </submittedName>
</protein>
<sequence>MTSPEQPGESGKTSEPAYADRSYRSAPAMVGGALLLGIGLWMGGDALFRGGGRTPWTAAAALLLGVPLVVAFTLRPAVFANDDRMRIRNPFRTVVVPWAAVESLRATYSTELVTRGGAKYQLWAVPVSMRQRKLNARSGGKVLVGAESTIHELRTLAEQNAVRPTAKGEPEIRWAYEVIAPALLGLVALVVLLATG</sequence>
<reference evidence="3" key="2">
    <citation type="submission" date="2020-09" db="EMBL/GenBank/DDBJ databases">
        <authorList>
            <person name="Sun Q."/>
            <person name="Ohkuma M."/>
        </authorList>
    </citation>
    <scope>NUCLEOTIDE SEQUENCE</scope>
    <source>
        <strain evidence="3">JCM 4335</strain>
    </source>
</reference>
<evidence type="ECO:0000259" key="2">
    <source>
        <dbReference type="Pfam" id="PF10756"/>
    </source>
</evidence>
<dbReference type="Proteomes" id="UP000654123">
    <property type="component" value="Unassembled WGS sequence"/>
</dbReference>
<gene>
    <name evidence="3" type="ORF">GCM10010249_04650</name>
</gene>
<organism evidence="3 4">
    <name type="scientific">Streptomyces roseolilacinus</name>
    <dbReference type="NCBI Taxonomy" id="66904"/>
    <lineage>
        <taxon>Bacteria</taxon>
        <taxon>Bacillati</taxon>
        <taxon>Actinomycetota</taxon>
        <taxon>Actinomycetes</taxon>
        <taxon>Kitasatosporales</taxon>
        <taxon>Streptomycetaceae</taxon>
        <taxon>Streptomyces</taxon>
    </lineage>
</organism>
<accession>A0A918AY02</accession>
<feature type="transmembrane region" description="Helical" evidence="1">
    <location>
        <begin position="56"/>
        <end position="78"/>
    </location>
</feature>
<dbReference type="Pfam" id="PF10756">
    <property type="entry name" value="bPH_6"/>
    <property type="match status" value="1"/>
</dbReference>
<dbReference type="RefSeq" id="WP_189529519.1">
    <property type="nucleotide sequence ID" value="NZ_BMSV01000001.1"/>
</dbReference>